<dbReference type="EMBL" id="HBFW01002832">
    <property type="protein sequence ID" value="CAD8930818.1"/>
    <property type="molecule type" value="Transcribed_RNA"/>
</dbReference>
<gene>
    <name evidence="7" type="ORF">CTEN0397_LOCUS1840</name>
</gene>
<reference evidence="7" key="1">
    <citation type="submission" date="2021-01" db="EMBL/GenBank/DDBJ databases">
        <authorList>
            <person name="Corre E."/>
            <person name="Pelletier E."/>
            <person name="Niang G."/>
            <person name="Scheremetjew M."/>
            <person name="Finn R."/>
            <person name="Kale V."/>
            <person name="Holt S."/>
            <person name="Cochrane G."/>
            <person name="Meng A."/>
            <person name="Brown T."/>
            <person name="Cohen L."/>
        </authorList>
    </citation>
    <scope>NUCLEOTIDE SEQUENCE</scope>
    <source>
        <strain evidence="7">ECT3854</strain>
    </source>
</reference>
<protein>
    <recommendedName>
        <fullName evidence="6">Protein kinase domain-containing protein</fullName>
    </recommendedName>
</protein>
<dbReference type="PIRSF" id="PIRSF000654">
    <property type="entry name" value="Integrin-linked_kinase"/>
    <property type="match status" value="1"/>
</dbReference>
<dbReference type="Gene3D" id="3.30.200.20">
    <property type="entry name" value="Phosphorylase Kinase, domain 1"/>
    <property type="match status" value="1"/>
</dbReference>
<dbReference type="InterPro" id="IPR051681">
    <property type="entry name" value="Ser/Thr_Kinases-Pseudokinases"/>
</dbReference>
<evidence type="ECO:0000256" key="1">
    <source>
        <dbReference type="ARBA" id="ARBA00022679"/>
    </source>
</evidence>
<evidence type="ECO:0000259" key="6">
    <source>
        <dbReference type="PROSITE" id="PS50011"/>
    </source>
</evidence>
<feature type="region of interest" description="Disordered" evidence="5">
    <location>
        <begin position="1"/>
        <end position="22"/>
    </location>
</feature>
<feature type="domain" description="Protein kinase" evidence="6">
    <location>
        <begin position="57"/>
        <end position="363"/>
    </location>
</feature>
<accession>A0A7S1GIQ0</accession>
<dbReference type="AlphaFoldDB" id="A0A7S1GIQ0"/>
<dbReference type="GO" id="GO:0004674">
    <property type="term" value="F:protein serine/threonine kinase activity"/>
    <property type="evidence" value="ECO:0007669"/>
    <property type="project" value="TreeGrafter"/>
</dbReference>
<dbReference type="Gene3D" id="1.10.510.10">
    <property type="entry name" value="Transferase(Phosphotransferase) domain 1"/>
    <property type="match status" value="1"/>
</dbReference>
<dbReference type="InterPro" id="IPR000719">
    <property type="entry name" value="Prot_kinase_dom"/>
</dbReference>
<evidence type="ECO:0000256" key="2">
    <source>
        <dbReference type="ARBA" id="ARBA00022741"/>
    </source>
</evidence>
<proteinExistence type="predicted"/>
<evidence type="ECO:0000256" key="5">
    <source>
        <dbReference type="SAM" id="MobiDB-lite"/>
    </source>
</evidence>
<dbReference type="SUPFAM" id="SSF56112">
    <property type="entry name" value="Protein kinase-like (PK-like)"/>
    <property type="match status" value="1"/>
</dbReference>
<keyword evidence="4" id="KW-0067">ATP-binding</keyword>
<dbReference type="InterPro" id="IPR011009">
    <property type="entry name" value="Kinase-like_dom_sf"/>
</dbReference>
<evidence type="ECO:0000256" key="4">
    <source>
        <dbReference type="ARBA" id="ARBA00022840"/>
    </source>
</evidence>
<dbReference type="PANTHER" id="PTHR44329">
    <property type="entry name" value="SERINE/THREONINE-PROTEIN KINASE TNNI3K-RELATED"/>
    <property type="match status" value="1"/>
</dbReference>
<dbReference type="InterPro" id="IPR001245">
    <property type="entry name" value="Ser-Thr/Tyr_kinase_cat_dom"/>
</dbReference>
<keyword evidence="1" id="KW-0808">Transferase</keyword>
<organism evidence="7">
    <name type="scientific">Cyclophora tenuis</name>
    <name type="common">Marine diatom</name>
    <dbReference type="NCBI Taxonomy" id="216820"/>
    <lineage>
        <taxon>Eukaryota</taxon>
        <taxon>Sar</taxon>
        <taxon>Stramenopiles</taxon>
        <taxon>Ochrophyta</taxon>
        <taxon>Bacillariophyta</taxon>
        <taxon>Fragilariophyceae</taxon>
        <taxon>Fragilariophycidae</taxon>
        <taxon>Cyclophorales</taxon>
        <taxon>Cyclophoraceae</taxon>
        <taxon>Cyclophora</taxon>
    </lineage>
</organism>
<sequence length="379" mass="42771">MRPLNRSKDYRRHGANVGSVPSYTPMEIAQRTNQAIESIQSDLPAIHIVPRVNEADIVRLNPLGEGGYCKVERVSWNGRVFALKELKSSTLENEAQFRIGFKDISVESAVLAGLDHPNIIQIHGAASGSIKERIQQSRDGNGFFLLMDKVDYTLESQLRLWMKEGCGLEPVKSSASASVFQLFQSNHSQFQVDPASWNLMVKQRLPVALEIAQGLAYLHKHRVMYRDLKPDNVGLKDGHVKILDFGLATTDIQARECAGSRRYMAPEVVLRKRYTKAVDVYSFGILLYYICSLQKPFELYSTKDHFEKVVLGGERPTVPTWWPKSLQRLVTQCWSPFPSDRPAMEDVVRQLQRMATTERHVATVKSSRIVPIAVTVSSS</sequence>
<dbReference type="GO" id="GO:0005524">
    <property type="term" value="F:ATP binding"/>
    <property type="evidence" value="ECO:0007669"/>
    <property type="project" value="UniProtKB-KW"/>
</dbReference>
<keyword evidence="3" id="KW-0418">Kinase</keyword>
<evidence type="ECO:0000313" key="7">
    <source>
        <dbReference type="EMBL" id="CAD8930818.1"/>
    </source>
</evidence>
<dbReference type="SMART" id="SM00220">
    <property type="entry name" value="S_TKc"/>
    <property type="match status" value="1"/>
</dbReference>
<evidence type="ECO:0000256" key="3">
    <source>
        <dbReference type="ARBA" id="ARBA00022777"/>
    </source>
</evidence>
<dbReference type="Pfam" id="PF07714">
    <property type="entry name" value="PK_Tyr_Ser-Thr"/>
    <property type="match status" value="1"/>
</dbReference>
<name>A0A7S1GIQ0_CYCTE</name>
<dbReference type="PANTHER" id="PTHR44329:SF288">
    <property type="entry name" value="MITOGEN-ACTIVATED PROTEIN KINASE KINASE KINASE 20"/>
    <property type="match status" value="1"/>
</dbReference>
<keyword evidence="2" id="KW-0547">Nucleotide-binding</keyword>
<dbReference type="PROSITE" id="PS50011">
    <property type="entry name" value="PROTEIN_KINASE_DOM"/>
    <property type="match status" value="1"/>
</dbReference>